<dbReference type="Proteomes" id="UP000034531">
    <property type="component" value="Unassembled WGS sequence"/>
</dbReference>
<dbReference type="SUPFAM" id="SSF48576">
    <property type="entry name" value="Terpenoid synthases"/>
    <property type="match status" value="1"/>
</dbReference>
<sequence length="353" mass="39902">MSLTPQRNKSFLDILSNFLKVFEPYADSYYKKRKTTLNKYPRLIGRFYDDLQDISKGGKRLRGFLVYLGYLIGGGSDLKKILPISLAVETIHTFLLIHDDVIDKSDMRHGKLAIHRRLEKLFGAHYGISQAIIIGDIACFEAFALVNSSRFGERAKVECQKKIYEVLLETAYGEALDIEYSYKEAKVADIMQVADLKTARYSFVGPLSVGAILSKCSGKQMKAISEFGLFVGIAFQLRDDYLGIFGDEKVLGKSILSDMREGKNTLIIHKAKQLATPKDLVELNKIWGNPKSGSRELERIRDIVRKCGALMWCEGENKGLIRAAKQEIGKLTRDRKLQQILSQVADYVVSREK</sequence>
<keyword evidence="3 6" id="KW-0808">Transferase</keyword>
<dbReference type="AlphaFoldDB" id="A0A0G0TSZ8"/>
<dbReference type="SFLD" id="SFLDG01017">
    <property type="entry name" value="Polyprenyl_Transferase_Like"/>
    <property type="match status" value="1"/>
</dbReference>
<dbReference type="Pfam" id="PF00348">
    <property type="entry name" value="polyprenyl_synt"/>
    <property type="match status" value="1"/>
</dbReference>
<evidence type="ECO:0000256" key="3">
    <source>
        <dbReference type="ARBA" id="ARBA00022679"/>
    </source>
</evidence>
<dbReference type="GO" id="GO:0046872">
    <property type="term" value="F:metal ion binding"/>
    <property type="evidence" value="ECO:0007669"/>
    <property type="project" value="UniProtKB-KW"/>
</dbReference>
<dbReference type="InterPro" id="IPR033749">
    <property type="entry name" value="Polyprenyl_synt_CS"/>
</dbReference>
<evidence type="ECO:0000256" key="5">
    <source>
        <dbReference type="ARBA" id="ARBA00022842"/>
    </source>
</evidence>
<dbReference type="PANTHER" id="PTHR12001">
    <property type="entry name" value="GERANYLGERANYL PYROPHOSPHATE SYNTHASE"/>
    <property type="match status" value="1"/>
</dbReference>
<proteinExistence type="inferred from homology"/>
<organism evidence="7 8">
    <name type="scientific">Candidatus Curtissbacteria bacterium GW2011_GWA1_40_16</name>
    <dbReference type="NCBI Taxonomy" id="1618405"/>
    <lineage>
        <taxon>Bacteria</taxon>
        <taxon>Candidatus Curtissiibacteriota</taxon>
    </lineage>
</organism>
<evidence type="ECO:0000256" key="4">
    <source>
        <dbReference type="ARBA" id="ARBA00022723"/>
    </source>
</evidence>
<gene>
    <name evidence="7" type="ORF">UT84_C0014G0018</name>
</gene>
<evidence type="ECO:0000256" key="6">
    <source>
        <dbReference type="RuleBase" id="RU004466"/>
    </source>
</evidence>
<keyword evidence="4" id="KW-0479">Metal-binding</keyword>
<comment type="similarity">
    <text evidence="2 6">Belongs to the FPP/GGPP synthase family.</text>
</comment>
<comment type="cofactor">
    <cofactor evidence="1">
        <name>Mg(2+)</name>
        <dbReference type="ChEBI" id="CHEBI:18420"/>
    </cofactor>
</comment>
<evidence type="ECO:0000313" key="8">
    <source>
        <dbReference type="Proteomes" id="UP000034531"/>
    </source>
</evidence>
<dbReference type="Gene3D" id="1.10.600.10">
    <property type="entry name" value="Farnesyl Diphosphate Synthase"/>
    <property type="match status" value="1"/>
</dbReference>
<dbReference type="PROSITE" id="PS00444">
    <property type="entry name" value="POLYPRENYL_SYNTHASE_2"/>
    <property type="match status" value="1"/>
</dbReference>
<evidence type="ECO:0000313" key="7">
    <source>
        <dbReference type="EMBL" id="KKR50170.1"/>
    </source>
</evidence>
<name>A0A0G0TSZ8_9BACT</name>
<dbReference type="CDD" id="cd00685">
    <property type="entry name" value="Trans_IPPS_HT"/>
    <property type="match status" value="1"/>
</dbReference>
<reference evidence="7 8" key="1">
    <citation type="journal article" date="2015" name="Nature">
        <title>rRNA introns, odd ribosomes, and small enigmatic genomes across a large radiation of phyla.</title>
        <authorList>
            <person name="Brown C.T."/>
            <person name="Hug L.A."/>
            <person name="Thomas B.C."/>
            <person name="Sharon I."/>
            <person name="Castelle C.J."/>
            <person name="Singh A."/>
            <person name="Wilkins M.J."/>
            <person name="Williams K.H."/>
            <person name="Banfield J.F."/>
        </authorList>
    </citation>
    <scope>NUCLEOTIDE SEQUENCE [LARGE SCALE GENOMIC DNA]</scope>
</reference>
<dbReference type="InterPro" id="IPR008949">
    <property type="entry name" value="Isoprenoid_synthase_dom_sf"/>
</dbReference>
<dbReference type="GO" id="GO:0008299">
    <property type="term" value="P:isoprenoid biosynthetic process"/>
    <property type="evidence" value="ECO:0007669"/>
    <property type="project" value="InterPro"/>
</dbReference>
<evidence type="ECO:0000256" key="1">
    <source>
        <dbReference type="ARBA" id="ARBA00001946"/>
    </source>
</evidence>
<dbReference type="GO" id="GO:0004659">
    <property type="term" value="F:prenyltransferase activity"/>
    <property type="evidence" value="ECO:0007669"/>
    <property type="project" value="InterPro"/>
</dbReference>
<dbReference type="EMBL" id="LBYI01000014">
    <property type="protein sequence ID" value="KKR50170.1"/>
    <property type="molecule type" value="Genomic_DNA"/>
</dbReference>
<keyword evidence="5" id="KW-0460">Magnesium</keyword>
<dbReference type="InterPro" id="IPR000092">
    <property type="entry name" value="Polyprenyl_synt"/>
</dbReference>
<evidence type="ECO:0000256" key="2">
    <source>
        <dbReference type="ARBA" id="ARBA00006706"/>
    </source>
</evidence>
<dbReference type="PANTHER" id="PTHR12001:SF85">
    <property type="entry name" value="SHORT CHAIN ISOPRENYL DIPHOSPHATE SYNTHASE"/>
    <property type="match status" value="1"/>
</dbReference>
<accession>A0A0G0TSZ8</accession>
<comment type="caution">
    <text evidence="7">The sequence shown here is derived from an EMBL/GenBank/DDBJ whole genome shotgun (WGS) entry which is preliminary data.</text>
</comment>
<dbReference type="SFLD" id="SFLDS00005">
    <property type="entry name" value="Isoprenoid_Synthase_Type_I"/>
    <property type="match status" value="1"/>
</dbReference>
<protein>
    <submittedName>
        <fullName evidence="7">Polyprenyl synthetase superfamily</fullName>
    </submittedName>
</protein>